<dbReference type="Pfam" id="PF03703">
    <property type="entry name" value="bPH_2"/>
    <property type="match status" value="1"/>
</dbReference>
<dbReference type="InterPro" id="IPR005182">
    <property type="entry name" value="YdbS-like_PH"/>
</dbReference>
<dbReference type="AlphaFoldDB" id="A0A9N8ZQ76"/>
<dbReference type="Proteomes" id="UP000789508">
    <property type="component" value="Unassembled WGS sequence"/>
</dbReference>
<feature type="domain" description="YdbS-like PH" evidence="1">
    <location>
        <begin position="2"/>
        <end position="61"/>
    </location>
</feature>
<feature type="non-terminal residue" evidence="2">
    <location>
        <position position="1"/>
    </location>
</feature>
<proteinExistence type="predicted"/>
<protein>
    <submittedName>
        <fullName evidence="2">4768_t:CDS:1</fullName>
    </submittedName>
</protein>
<dbReference type="OrthoDB" id="9970095at2759"/>
<keyword evidence="3" id="KW-1185">Reference proteome</keyword>
<name>A0A9N8ZQ76_9GLOM</name>
<evidence type="ECO:0000259" key="1">
    <source>
        <dbReference type="Pfam" id="PF03703"/>
    </source>
</evidence>
<reference evidence="2" key="1">
    <citation type="submission" date="2021-06" db="EMBL/GenBank/DDBJ databases">
        <authorList>
            <person name="Kallberg Y."/>
            <person name="Tangrot J."/>
            <person name="Rosling A."/>
        </authorList>
    </citation>
    <scope>NUCLEOTIDE SEQUENCE</scope>
    <source>
        <strain evidence="2">FL130A</strain>
    </source>
</reference>
<gene>
    <name evidence="2" type="ORF">ALEPTO_LOCUS3628</name>
</gene>
<organism evidence="2 3">
    <name type="scientific">Ambispora leptoticha</name>
    <dbReference type="NCBI Taxonomy" id="144679"/>
    <lineage>
        <taxon>Eukaryota</taxon>
        <taxon>Fungi</taxon>
        <taxon>Fungi incertae sedis</taxon>
        <taxon>Mucoromycota</taxon>
        <taxon>Glomeromycotina</taxon>
        <taxon>Glomeromycetes</taxon>
        <taxon>Archaeosporales</taxon>
        <taxon>Ambisporaceae</taxon>
        <taxon>Ambispora</taxon>
    </lineage>
</organism>
<sequence>KWRITNRSIDYTTGLCGTEENTLDVRKITDLKYRRSCFQLLTGRGTLVIYSNDNTDPELRISSRGMRETYRKLKEVWTSGGVAPSVQIFEHHH</sequence>
<accession>A0A9N8ZQ76</accession>
<evidence type="ECO:0000313" key="2">
    <source>
        <dbReference type="EMBL" id="CAG8503955.1"/>
    </source>
</evidence>
<dbReference type="EMBL" id="CAJVPS010000701">
    <property type="protein sequence ID" value="CAG8503955.1"/>
    <property type="molecule type" value="Genomic_DNA"/>
</dbReference>
<comment type="caution">
    <text evidence="2">The sequence shown here is derived from an EMBL/GenBank/DDBJ whole genome shotgun (WGS) entry which is preliminary data.</text>
</comment>
<evidence type="ECO:0000313" key="3">
    <source>
        <dbReference type="Proteomes" id="UP000789508"/>
    </source>
</evidence>